<feature type="compositionally biased region" description="Polar residues" evidence="1">
    <location>
        <begin position="191"/>
        <end position="210"/>
    </location>
</feature>
<gene>
    <name evidence="2" type="ORF">RHTO0S_23e00408g</name>
</gene>
<accession>A0A061BIB4</accession>
<feature type="region of interest" description="Disordered" evidence="1">
    <location>
        <begin position="443"/>
        <end position="503"/>
    </location>
</feature>
<organism evidence="2">
    <name type="scientific">Rhodotorula toruloides</name>
    <name type="common">Yeast</name>
    <name type="synonym">Rhodosporidium toruloides</name>
    <dbReference type="NCBI Taxonomy" id="5286"/>
    <lineage>
        <taxon>Eukaryota</taxon>
        <taxon>Fungi</taxon>
        <taxon>Dikarya</taxon>
        <taxon>Basidiomycota</taxon>
        <taxon>Pucciniomycotina</taxon>
        <taxon>Microbotryomycetes</taxon>
        <taxon>Sporidiobolales</taxon>
        <taxon>Sporidiobolaceae</taxon>
        <taxon>Rhodotorula</taxon>
    </lineage>
</organism>
<dbReference type="EMBL" id="LK052958">
    <property type="protein sequence ID" value="CDR49089.1"/>
    <property type="molecule type" value="Genomic_DNA"/>
</dbReference>
<sequence length="503" mass="55260">MSSPIEAFCPPADHEHIVAVTGVSRGQPLDQISGEFYRVGRTLGAIRGGRCSDDGKLSFFTFETQEEARRAIEHIHNADLGIRLATDSKCLKASYGFTASFWFAGSPPCKKAGNFVNFPAAEHPAPASAPFSSPAAVDPLPDELAEDDPLQRSPTPLADSTQPELATDRRAPKRRRVDEDGPGVEQDNSREQSTFAATHNQSGETEQTVGETGMIQDSAEQVDSEETKNEEGAIRETSGFDQQEVEDGGEAGAEKVDPRDTGNAGRAVQDGVDAIVTAGGLSGDGYSARYNVDYAQHRIRVDIYGERGLPLAIKEADAILVQGIAASCFDFDNPNKLGVDLCTIARVFHISVDKIVGLVIWPGRTVEGQPRWCIKVYFSPTIAGDIISDAMSGVKGRIGRNGKRLPVNSLFIKWFDADREEQRKICQDRRDADRLLNRIASSSRDGGRDYRREDDRNGRDDRWARNAGISGGDSYGGRRDGSRDRRDDRRSGGWQDRRSWRRR</sequence>
<feature type="compositionally biased region" description="Polar residues" evidence="1">
    <location>
        <begin position="152"/>
        <end position="164"/>
    </location>
</feature>
<protein>
    <submittedName>
        <fullName evidence="2">RHTO0S23e00408g1_1</fullName>
    </submittedName>
</protein>
<dbReference type="AlphaFoldDB" id="A0A061BIB4"/>
<feature type="compositionally biased region" description="Basic and acidic residues" evidence="1">
    <location>
        <begin position="225"/>
        <end position="234"/>
    </location>
</feature>
<reference evidence="2" key="1">
    <citation type="journal article" date="2014" name="Genome Announc.">
        <title>Draft genome sequence of Rhodosporidium toruloides CECT1137, an oleaginous yeast of biotechnological interest.</title>
        <authorList>
            <person name="Morin N."/>
            <person name="Calcas X."/>
            <person name="Devillers H."/>
            <person name="Durrens P."/>
            <person name="Sherman D.J."/>
            <person name="Nicaud J.-M."/>
            <person name="Neuveglise C."/>
        </authorList>
    </citation>
    <scope>NUCLEOTIDE SEQUENCE</scope>
    <source>
        <strain evidence="2">CECT1137</strain>
    </source>
</reference>
<feature type="compositionally biased region" description="Low complexity" evidence="1">
    <location>
        <begin position="124"/>
        <end position="139"/>
    </location>
</feature>
<evidence type="ECO:0000313" key="2">
    <source>
        <dbReference type="EMBL" id="CDR49089.1"/>
    </source>
</evidence>
<proteinExistence type="predicted"/>
<feature type="compositionally biased region" description="Basic and acidic residues" evidence="1">
    <location>
        <begin position="445"/>
        <end position="464"/>
    </location>
</feature>
<name>A0A061BIB4_RHOTO</name>
<evidence type="ECO:0000256" key="1">
    <source>
        <dbReference type="SAM" id="MobiDB-lite"/>
    </source>
</evidence>
<feature type="compositionally biased region" description="Basic and acidic residues" evidence="1">
    <location>
        <begin position="476"/>
        <end position="503"/>
    </location>
</feature>
<feature type="region of interest" description="Disordered" evidence="1">
    <location>
        <begin position="124"/>
        <end position="268"/>
    </location>
</feature>